<reference evidence="3" key="1">
    <citation type="journal article" date="2011" name="PLoS Genet.">
        <title>Genomic analysis of the necrotrophic fungal pathogens Sclerotinia sclerotiorum and Botrytis cinerea.</title>
        <authorList>
            <person name="Amselem J."/>
            <person name="Cuomo C.A."/>
            <person name="van Kan J.A."/>
            <person name="Viaud M."/>
            <person name="Benito E.P."/>
            <person name="Couloux A."/>
            <person name="Coutinho P.M."/>
            <person name="de Vries R.P."/>
            <person name="Dyer P.S."/>
            <person name="Fillinger S."/>
            <person name="Fournier E."/>
            <person name="Gout L."/>
            <person name="Hahn M."/>
            <person name="Kohn L."/>
            <person name="Lapalu N."/>
            <person name="Plummer K.M."/>
            <person name="Pradier J.M."/>
            <person name="Quevillon E."/>
            <person name="Sharon A."/>
            <person name="Simon A."/>
            <person name="ten Have A."/>
            <person name="Tudzynski B."/>
            <person name="Tudzynski P."/>
            <person name="Wincker P."/>
            <person name="Andrew M."/>
            <person name="Anthouard V."/>
            <person name="Beever R.E."/>
            <person name="Beffa R."/>
            <person name="Benoit I."/>
            <person name="Bouzid O."/>
            <person name="Brault B."/>
            <person name="Chen Z."/>
            <person name="Choquer M."/>
            <person name="Collemare J."/>
            <person name="Cotton P."/>
            <person name="Danchin E.G."/>
            <person name="Da Silva C."/>
            <person name="Gautier A."/>
            <person name="Giraud C."/>
            <person name="Giraud T."/>
            <person name="Gonzalez C."/>
            <person name="Grossetete S."/>
            <person name="Guldener U."/>
            <person name="Henrissat B."/>
            <person name="Howlett B.J."/>
            <person name="Kodira C."/>
            <person name="Kretschmer M."/>
            <person name="Lappartient A."/>
            <person name="Leroch M."/>
            <person name="Levis C."/>
            <person name="Mauceli E."/>
            <person name="Neuveglise C."/>
            <person name="Oeser B."/>
            <person name="Pearson M."/>
            <person name="Poulain J."/>
            <person name="Poussereau N."/>
            <person name="Quesneville H."/>
            <person name="Rascle C."/>
            <person name="Schumacher J."/>
            <person name="Segurens B."/>
            <person name="Sexton A."/>
            <person name="Silva E."/>
            <person name="Sirven C."/>
            <person name="Soanes D.M."/>
            <person name="Talbot N.J."/>
            <person name="Templeton M."/>
            <person name="Yandava C."/>
            <person name="Yarden O."/>
            <person name="Zeng Q."/>
            <person name="Rollins J.A."/>
            <person name="Lebrun M.H."/>
            <person name="Dickman M."/>
        </authorList>
    </citation>
    <scope>NUCLEOTIDE SEQUENCE [LARGE SCALE GENOMIC DNA]</scope>
    <source>
        <strain evidence="3">ATCC 18683 / 1980 / Ss-1</strain>
    </source>
</reference>
<dbReference type="HOGENOM" id="CLU_2741568_0_0_1"/>
<feature type="region of interest" description="Disordered" evidence="1">
    <location>
        <begin position="51"/>
        <end position="71"/>
    </location>
</feature>
<name>A7EF83_SCLS1</name>
<evidence type="ECO:0000313" key="3">
    <source>
        <dbReference type="Proteomes" id="UP000001312"/>
    </source>
</evidence>
<sequence>MSCKPEEEKQYQTTVLHQRRSLQKANPQHNNLKQKRIQEWAWKRLLSKKKARRCCPKAHGKGSKSVVDRKS</sequence>
<gene>
    <name evidence="2" type="ORF">SS1G_03974</name>
</gene>
<proteinExistence type="predicted"/>
<dbReference type="AlphaFoldDB" id="A7EF83"/>
<accession>A7EF83</accession>
<organism evidence="2 3">
    <name type="scientific">Sclerotinia sclerotiorum (strain ATCC 18683 / 1980 / Ss-1)</name>
    <name type="common">White mold</name>
    <name type="synonym">Whetzelinia sclerotiorum</name>
    <dbReference type="NCBI Taxonomy" id="665079"/>
    <lineage>
        <taxon>Eukaryota</taxon>
        <taxon>Fungi</taxon>
        <taxon>Dikarya</taxon>
        <taxon>Ascomycota</taxon>
        <taxon>Pezizomycotina</taxon>
        <taxon>Leotiomycetes</taxon>
        <taxon>Helotiales</taxon>
        <taxon>Sclerotiniaceae</taxon>
        <taxon>Sclerotinia</taxon>
    </lineage>
</organism>
<feature type="compositionally biased region" description="Basic and acidic residues" evidence="1">
    <location>
        <begin position="1"/>
        <end position="10"/>
    </location>
</feature>
<dbReference type="EMBL" id="CH476624">
    <property type="protein sequence ID" value="EDO01499.1"/>
    <property type="molecule type" value="Genomic_DNA"/>
</dbReference>
<dbReference type="Proteomes" id="UP000001312">
    <property type="component" value="Unassembled WGS sequence"/>
</dbReference>
<evidence type="ECO:0000313" key="2">
    <source>
        <dbReference type="EMBL" id="EDO01499.1"/>
    </source>
</evidence>
<dbReference type="RefSeq" id="XP_001595884.1">
    <property type="nucleotide sequence ID" value="XM_001595834.1"/>
</dbReference>
<protein>
    <submittedName>
        <fullName evidence="2">Uncharacterized protein</fullName>
    </submittedName>
</protein>
<feature type="compositionally biased region" description="Basic residues" evidence="1">
    <location>
        <begin position="51"/>
        <end position="62"/>
    </location>
</feature>
<keyword evidence="3" id="KW-1185">Reference proteome</keyword>
<dbReference type="GeneID" id="5491220"/>
<dbReference type="KEGG" id="ssl:SS1G_03974"/>
<evidence type="ECO:0000256" key="1">
    <source>
        <dbReference type="SAM" id="MobiDB-lite"/>
    </source>
</evidence>
<feature type="region of interest" description="Disordered" evidence="1">
    <location>
        <begin position="1"/>
        <end position="33"/>
    </location>
</feature>
<dbReference type="InParanoid" id="A7EF83"/>